<keyword evidence="6" id="KW-1185">Reference proteome</keyword>
<comment type="cofactor">
    <cofactor evidence="1">
        <name>FAD</name>
        <dbReference type="ChEBI" id="CHEBI:57692"/>
    </cofactor>
</comment>
<dbReference type="Pfam" id="PF07992">
    <property type="entry name" value="Pyr_redox_2"/>
    <property type="match status" value="1"/>
</dbReference>
<dbReference type="Proteomes" id="UP001242903">
    <property type="component" value="Unassembled WGS sequence"/>
</dbReference>
<protein>
    <submittedName>
        <fullName evidence="5">FAD-dependent oxidoreductase</fullName>
    </submittedName>
</protein>
<keyword evidence="3" id="KW-0274">FAD</keyword>
<evidence type="ECO:0000313" key="5">
    <source>
        <dbReference type="EMBL" id="MDM7647636.1"/>
    </source>
</evidence>
<evidence type="ECO:0000256" key="3">
    <source>
        <dbReference type="ARBA" id="ARBA00022827"/>
    </source>
</evidence>
<comment type="caution">
    <text evidence="5">The sequence shown here is derived from an EMBL/GenBank/DDBJ whole genome shotgun (WGS) entry which is preliminary data.</text>
</comment>
<feature type="domain" description="FAD/NAD(P)-binding" evidence="4">
    <location>
        <begin position="16"/>
        <end position="209"/>
    </location>
</feature>
<dbReference type="Gene3D" id="3.50.50.60">
    <property type="entry name" value="FAD/NAD(P)-binding domain"/>
    <property type="match status" value="2"/>
</dbReference>
<dbReference type="PRINTS" id="PR00368">
    <property type="entry name" value="FADPNR"/>
</dbReference>
<sequence>MFQLIVQTADTLRNRFNIDIRVNSEVTHIDRENKIISVNHNSQLEKLHYDKLILSLGAKPIIPHITGMDTQPNIFQLRNIPDLDQIMANISSDTKHVTVIGAGFIGMEVTENLVKRGISVSLVERSNHILPSLDIEMARFIENELRKNFVNICTNSTVIKIDNKMLYLNTGKSFATDAIIMAAGVHPSSEIAVSAGIKIDDNGGIMVDHRR</sequence>
<proteinExistence type="predicted"/>
<accession>A0ABT7S253</accession>
<dbReference type="PANTHER" id="PTHR43429:SF3">
    <property type="entry name" value="NITRITE REDUCTASE [NAD(P)H]"/>
    <property type="match status" value="1"/>
</dbReference>
<evidence type="ECO:0000256" key="1">
    <source>
        <dbReference type="ARBA" id="ARBA00001974"/>
    </source>
</evidence>
<keyword evidence="2" id="KW-0285">Flavoprotein</keyword>
<dbReference type="RefSeq" id="WP_114667768.1">
    <property type="nucleotide sequence ID" value="NZ_JAUCAQ010000062.1"/>
</dbReference>
<dbReference type="InterPro" id="IPR036188">
    <property type="entry name" value="FAD/NAD-bd_sf"/>
</dbReference>
<organism evidence="5 6">
    <name type="scientific">Leuconostoc falkenbergense</name>
    <dbReference type="NCBI Taxonomy" id="2766470"/>
    <lineage>
        <taxon>Bacteria</taxon>
        <taxon>Bacillati</taxon>
        <taxon>Bacillota</taxon>
        <taxon>Bacilli</taxon>
        <taxon>Lactobacillales</taxon>
        <taxon>Lactobacillaceae</taxon>
        <taxon>Leuconostoc</taxon>
    </lineage>
</organism>
<name>A0ABT7S253_9LACO</name>
<evidence type="ECO:0000259" key="4">
    <source>
        <dbReference type="Pfam" id="PF07992"/>
    </source>
</evidence>
<dbReference type="SUPFAM" id="SSF51905">
    <property type="entry name" value="FAD/NAD(P)-binding domain"/>
    <property type="match status" value="1"/>
</dbReference>
<dbReference type="PANTHER" id="PTHR43429">
    <property type="entry name" value="PYRIDINE NUCLEOTIDE-DISULFIDE OXIDOREDUCTASE DOMAIN-CONTAINING"/>
    <property type="match status" value="1"/>
</dbReference>
<dbReference type="InterPro" id="IPR023753">
    <property type="entry name" value="FAD/NAD-binding_dom"/>
</dbReference>
<evidence type="ECO:0000256" key="2">
    <source>
        <dbReference type="ARBA" id="ARBA00022630"/>
    </source>
</evidence>
<gene>
    <name evidence="5" type="ORF">QUE93_11665</name>
</gene>
<dbReference type="EMBL" id="JAUCAQ010000062">
    <property type="protein sequence ID" value="MDM7647636.1"/>
    <property type="molecule type" value="Genomic_DNA"/>
</dbReference>
<dbReference type="InterPro" id="IPR050260">
    <property type="entry name" value="FAD-bd_OxRdtase"/>
</dbReference>
<evidence type="ECO:0000313" key="6">
    <source>
        <dbReference type="Proteomes" id="UP001242903"/>
    </source>
</evidence>
<reference evidence="5 6" key="1">
    <citation type="submission" date="2023-06" db="EMBL/GenBank/DDBJ databases">
        <title>Draft Genome Sequences of lactic acid bacteria strains isolated from fermented milk products.</title>
        <authorList>
            <person name="Elcheninov A.G."/>
            <person name="Klyukina A."/>
            <person name="Zayulina K.S."/>
            <person name="Gavirova L.A."/>
            <person name="Shcherbakova P.A."/>
            <person name="Shestakov A.I."/>
            <person name="Kublanov I.V."/>
            <person name="Kochetkova T.V."/>
        </authorList>
    </citation>
    <scope>NUCLEOTIDE SEQUENCE [LARGE SCALE GENOMIC DNA]</scope>
    <source>
        <strain evidence="5 6">TOM.81</strain>
    </source>
</reference>